<dbReference type="Proteomes" id="UP001607303">
    <property type="component" value="Unassembled WGS sequence"/>
</dbReference>
<proteinExistence type="predicted"/>
<evidence type="ECO:0000313" key="1">
    <source>
        <dbReference type="EMBL" id="KAL2733375.1"/>
    </source>
</evidence>
<name>A0ABD2BL95_VESMC</name>
<protein>
    <submittedName>
        <fullName evidence="1">Uncharacterized protein</fullName>
    </submittedName>
</protein>
<comment type="caution">
    <text evidence="1">The sequence shown here is derived from an EMBL/GenBank/DDBJ whole genome shotgun (WGS) entry which is preliminary data.</text>
</comment>
<sequence length="111" mass="11931">MLYDINDAVSINQHVVGRISVDVNPNDDRLEKARKQQTDRPTNRNRKLVGRLSKFVACVLANRGGGRREGLVKRDPPAVVAAAAAAAAATTAAATVAIATVDYTYRNEAKD</sequence>
<gene>
    <name evidence="1" type="ORF">V1477_014343</name>
</gene>
<organism evidence="1 2">
    <name type="scientific">Vespula maculifrons</name>
    <name type="common">Eastern yellow jacket</name>
    <name type="synonym">Wasp</name>
    <dbReference type="NCBI Taxonomy" id="7453"/>
    <lineage>
        <taxon>Eukaryota</taxon>
        <taxon>Metazoa</taxon>
        <taxon>Ecdysozoa</taxon>
        <taxon>Arthropoda</taxon>
        <taxon>Hexapoda</taxon>
        <taxon>Insecta</taxon>
        <taxon>Pterygota</taxon>
        <taxon>Neoptera</taxon>
        <taxon>Endopterygota</taxon>
        <taxon>Hymenoptera</taxon>
        <taxon>Apocrita</taxon>
        <taxon>Aculeata</taxon>
        <taxon>Vespoidea</taxon>
        <taxon>Vespidae</taxon>
        <taxon>Vespinae</taxon>
        <taxon>Vespula</taxon>
    </lineage>
</organism>
<keyword evidence="2" id="KW-1185">Reference proteome</keyword>
<dbReference type="EMBL" id="JAYRBN010000074">
    <property type="protein sequence ID" value="KAL2733375.1"/>
    <property type="molecule type" value="Genomic_DNA"/>
</dbReference>
<reference evidence="1 2" key="1">
    <citation type="journal article" date="2024" name="Ann. Entomol. Soc. Am.">
        <title>Genomic analyses of the southern and eastern yellowjacket wasps (Hymenoptera: Vespidae) reveal evolutionary signatures of social life.</title>
        <authorList>
            <person name="Catto M.A."/>
            <person name="Caine P.B."/>
            <person name="Orr S.E."/>
            <person name="Hunt B.G."/>
            <person name="Goodisman M.A.D."/>
        </authorList>
    </citation>
    <scope>NUCLEOTIDE SEQUENCE [LARGE SCALE GENOMIC DNA]</scope>
    <source>
        <strain evidence="1">232</strain>
        <tissue evidence="1">Head and thorax</tissue>
    </source>
</reference>
<evidence type="ECO:0000313" key="2">
    <source>
        <dbReference type="Proteomes" id="UP001607303"/>
    </source>
</evidence>
<accession>A0ABD2BL95</accession>
<dbReference type="AlphaFoldDB" id="A0ABD2BL95"/>